<protein>
    <submittedName>
        <fullName evidence="1">Uncharacterized protein</fullName>
    </submittedName>
</protein>
<dbReference type="Proteomes" id="UP001057561">
    <property type="component" value="Chromosome"/>
</dbReference>
<sequence length="52" mass="6351">MSNQDNQRLNNCKSCNSKNTTYNHNHGFWECRECQYCDELWAYNIDDPDWMN</sequence>
<dbReference type="EMBL" id="CP099464">
    <property type="protein sequence ID" value="UUO16703.1"/>
    <property type="molecule type" value="Genomic_DNA"/>
</dbReference>
<proteinExistence type="predicted"/>
<name>A0ABY5LXH3_9CYAN</name>
<evidence type="ECO:0000313" key="2">
    <source>
        <dbReference type="Proteomes" id="UP001057561"/>
    </source>
</evidence>
<gene>
    <name evidence="1" type="ORF">NG743_06650</name>
</gene>
<reference evidence="1" key="1">
    <citation type="submission" date="2022-06" db="EMBL/GenBank/DDBJ databases">
        <title>Nostosin G and Spiroidesin B from the Cyanobacterium Dolichospermum sp. NIES-1697.</title>
        <authorList>
            <person name="Phan C.-S."/>
            <person name="Mehjabin J.J."/>
            <person name="Anas A.R.J."/>
            <person name="Hayasaka M."/>
            <person name="Onoki R."/>
            <person name="Wang J."/>
            <person name="Umezawa T."/>
            <person name="Washio K."/>
            <person name="Morikawa M."/>
            <person name="Okino T."/>
        </authorList>
    </citation>
    <scope>NUCLEOTIDE SEQUENCE</scope>
    <source>
        <strain evidence="1">NIES-1697</strain>
    </source>
</reference>
<evidence type="ECO:0000313" key="1">
    <source>
        <dbReference type="EMBL" id="UUO16703.1"/>
    </source>
</evidence>
<keyword evidence="2" id="KW-1185">Reference proteome</keyword>
<dbReference type="RefSeq" id="WP_257121729.1">
    <property type="nucleotide sequence ID" value="NZ_CP099464.1"/>
</dbReference>
<organism evidence="1 2">
    <name type="scientific">Dolichospermum heterosporum TAC447</name>
    <dbReference type="NCBI Taxonomy" id="747523"/>
    <lineage>
        <taxon>Bacteria</taxon>
        <taxon>Bacillati</taxon>
        <taxon>Cyanobacteriota</taxon>
        <taxon>Cyanophyceae</taxon>
        <taxon>Nostocales</taxon>
        <taxon>Aphanizomenonaceae</taxon>
        <taxon>Dolichospermum</taxon>
        <taxon>Dolichospermum heterosporum</taxon>
    </lineage>
</organism>
<accession>A0ABY5LXH3</accession>